<feature type="transmembrane region" description="Helical" evidence="9">
    <location>
        <begin position="507"/>
        <end position="530"/>
    </location>
</feature>
<keyword evidence="4 9" id="KW-0808">Transferase</keyword>
<comment type="caution">
    <text evidence="11">The sequence shown here is derived from an EMBL/GenBank/DDBJ whole genome shotgun (WGS) entry which is preliminary data.</text>
</comment>
<protein>
    <recommendedName>
        <fullName evidence="9">Apolipoprotein N-acyltransferase</fullName>
        <shortName evidence="9">ALP N-acyltransferase</shortName>
        <ecNumber evidence="9">2.3.1.269</ecNumber>
    </recommendedName>
</protein>
<evidence type="ECO:0000313" key="11">
    <source>
        <dbReference type="EMBL" id="MCG2614160.1"/>
    </source>
</evidence>
<keyword evidence="3 9" id="KW-1003">Cell membrane</keyword>
<dbReference type="NCBIfam" id="TIGR00546">
    <property type="entry name" value="lnt"/>
    <property type="match status" value="1"/>
</dbReference>
<keyword evidence="12" id="KW-1185">Reference proteome</keyword>
<name>A0ABS9KPG2_9BACT</name>
<dbReference type="HAMAP" id="MF_01148">
    <property type="entry name" value="Lnt"/>
    <property type="match status" value="1"/>
</dbReference>
<dbReference type="SUPFAM" id="SSF56317">
    <property type="entry name" value="Carbon-nitrogen hydrolase"/>
    <property type="match status" value="1"/>
</dbReference>
<evidence type="ECO:0000256" key="8">
    <source>
        <dbReference type="ARBA" id="ARBA00023315"/>
    </source>
</evidence>
<comment type="pathway">
    <text evidence="9">Protein modification; lipoprotein biosynthesis (N-acyl transfer).</text>
</comment>
<sequence length="541" mass="61458">MKRFSLLLTALAGSILLWASWPVSPFTLLIFIGWAPLLWVEDHATRRWQFISIVLLHMLVWNVLTTWWVWNASPAGAIGAFVANAIVMTIPWVLTRSVKKRWGAKPGYISLVAFWLAFEFLHQNWELSWPWLTLGNAFATHPQWVQWYEYTGASGGTLWILTGNILAYTAFKRYREEGRTRSYFISISSWIILLLLPMIISRFIMSSEAKRASAAVAEAYKNVVVVQPNVDPYTEKFTGNIDAQIQKLIVLSEQKIDKHTTLVVWPETAVPAQVWEDQIKQNYFYHPIWSFLQRHPQVNLLTGIDSYKNYGRDKKNATITSRFESGSQSYYDAFNTAAFFDADTSIQLYHKAKLVPGVETLPSFLSFMGEWFEDLGGISGTLGRDSERKVFVPWDEHFKAAPIICYESIYGDYITEYVRKGANILTIITNDGWWGDTPGYKQHMNYGRLRALETRKWVARSANTGISCFIDPIGNVISPQPWDVPAAIKLNIPVDNRQTFFVKHGDLLSRAAAIISGIILVGLIISLAAGKLRKKSPGGKK</sequence>
<keyword evidence="8 9" id="KW-0012">Acyltransferase</keyword>
<evidence type="ECO:0000256" key="9">
    <source>
        <dbReference type="HAMAP-Rule" id="MF_01148"/>
    </source>
</evidence>
<comment type="subcellular location">
    <subcellularLocation>
        <location evidence="1 9">Cell membrane</location>
        <topology evidence="1 9">Multi-pass membrane protein</topology>
    </subcellularLocation>
</comment>
<feature type="transmembrane region" description="Helical" evidence="9">
    <location>
        <begin position="15"/>
        <end position="38"/>
    </location>
</feature>
<evidence type="ECO:0000256" key="4">
    <source>
        <dbReference type="ARBA" id="ARBA00022679"/>
    </source>
</evidence>
<accession>A0ABS9KPG2</accession>
<dbReference type="EMBL" id="JAKLTR010000004">
    <property type="protein sequence ID" value="MCG2614160.1"/>
    <property type="molecule type" value="Genomic_DNA"/>
</dbReference>
<evidence type="ECO:0000256" key="3">
    <source>
        <dbReference type="ARBA" id="ARBA00022475"/>
    </source>
</evidence>
<evidence type="ECO:0000256" key="1">
    <source>
        <dbReference type="ARBA" id="ARBA00004651"/>
    </source>
</evidence>
<comment type="similarity">
    <text evidence="2 9">Belongs to the CN hydrolase family. Apolipoprotein N-acyltransferase subfamily.</text>
</comment>
<feature type="transmembrane region" description="Helical" evidence="9">
    <location>
        <begin position="76"/>
        <end position="95"/>
    </location>
</feature>
<evidence type="ECO:0000256" key="2">
    <source>
        <dbReference type="ARBA" id="ARBA00010065"/>
    </source>
</evidence>
<feature type="transmembrane region" description="Helical" evidence="9">
    <location>
        <begin position="107"/>
        <end position="125"/>
    </location>
</feature>
<dbReference type="PROSITE" id="PS50263">
    <property type="entry name" value="CN_HYDROLASE"/>
    <property type="match status" value="1"/>
</dbReference>
<dbReference type="InterPro" id="IPR036526">
    <property type="entry name" value="C-N_Hydrolase_sf"/>
</dbReference>
<dbReference type="RefSeq" id="WP_237870321.1">
    <property type="nucleotide sequence ID" value="NZ_JAKLTR010000004.1"/>
</dbReference>
<keyword evidence="6 9" id="KW-1133">Transmembrane helix</keyword>
<feature type="transmembrane region" description="Helical" evidence="9">
    <location>
        <begin position="50"/>
        <end position="70"/>
    </location>
</feature>
<evidence type="ECO:0000256" key="5">
    <source>
        <dbReference type="ARBA" id="ARBA00022692"/>
    </source>
</evidence>
<dbReference type="InterPro" id="IPR004563">
    <property type="entry name" value="Apolipo_AcylTrfase"/>
</dbReference>
<keyword evidence="5 9" id="KW-0812">Transmembrane</keyword>
<dbReference type="InterPro" id="IPR045378">
    <property type="entry name" value="LNT_N"/>
</dbReference>
<dbReference type="Proteomes" id="UP001165367">
    <property type="component" value="Unassembled WGS sequence"/>
</dbReference>
<organism evidence="11 12">
    <name type="scientific">Terrimonas ginsenosidimutans</name>
    <dbReference type="NCBI Taxonomy" id="2908004"/>
    <lineage>
        <taxon>Bacteria</taxon>
        <taxon>Pseudomonadati</taxon>
        <taxon>Bacteroidota</taxon>
        <taxon>Chitinophagia</taxon>
        <taxon>Chitinophagales</taxon>
        <taxon>Chitinophagaceae</taxon>
        <taxon>Terrimonas</taxon>
    </lineage>
</organism>
<comment type="function">
    <text evidence="9">Catalyzes the phospholipid dependent N-acylation of the N-terminal cysteine of apolipoprotein, the last step in lipoprotein maturation.</text>
</comment>
<evidence type="ECO:0000256" key="6">
    <source>
        <dbReference type="ARBA" id="ARBA00022989"/>
    </source>
</evidence>
<proteinExistence type="inferred from homology"/>
<dbReference type="PANTHER" id="PTHR38686:SF1">
    <property type="entry name" value="APOLIPOPROTEIN N-ACYLTRANSFERASE"/>
    <property type="match status" value="1"/>
</dbReference>
<keyword evidence="7 9" id="KW-0472">Membrane</keyword>
<feature type="transmembrane region" description="Helical" evidence="9">
    <location>
        <begin position="150"/>
        <end position="171"/>
    </location>
</feature>
<dbReference type="PANTHER" id="PTHR38686">
    <property type="entry name" value="APOLIPOPROTEIN N-ACYLTRANSFERASE"/>
    <property type="match status" value="1"/>
</dbReference>
<dbReference type="EC" id="2.3.1.269" evidence="9"/>
<dbReference type="Pfam" id="PF20154">
    <property type="entry name" value="LNT_N"/>
    <property type="match status" value="1"/>
</dbReference>
<dbReference type="CDD" id="cd07571">
    <property type="entry name" value="ALP_N-acyl_transferase"/>
    <property type="match status" value="1"/>
</dbReference>
<dbReference type="Gene3D" id="3.60.110.10">
    <property type="entry name" value="Carbon-nitrogen hydrolase"/>
    <property type="match status" value="1"/>
</dbReference>
<dbReference type="Pfam" id="PF00795">
    <property type="entry name" value="CN_hydrolase"/>
    <property type="match status" value="1"/>
</dbReference>
<comment type="catalytic activity">
    <reaction evidence="9">
        <text>N-terminal S-1,2-diacyl-sn-glyceryl-L-cysteinyl-[lipoprotein] + a glycerophospholipid = N-acyl-S-1,2-diacyl-sn-glyceryl-L-cysteinyl-[lipoprotein] + a 2-acyl-sn-glycero-3-phospholipid + H(+)</text>
        <dbReference type="Rhea" id="RHEA:48228"/>
        <dbReference type="Rhea" id="RHEA-COMP:14681"/>
        <dbReference type="Rhea" id="RHEA-COMP:14684"/>
        <dbReference type="ChEBI" id="CHEBI:15378"/>
        <dbReference type="ChEBI" id="CHEBI:136912"/>
        <dbReference type="ChEBI" id="CHEBI:140656"/>
        <dbReference type="ChEBI" id="CHEBI:140657"/>
        <dbReference type="ChEBI" id="CHEBI:140660"/>
        <dbReference type="EC" id="2.3.1.269"/>
    </reaction>
</comment>
<gene>
    <name evidence="9 11" type="primary">lnt</name>
    <name evidence="11" type="ORF">LZZ85_07700</name>
</gene>
<feature type="domain" description="CN hydrolase" evidence="10">
    <location>
        <begin position="221"/>
        <end position="494"/>
    </location>
</feature>
<feature type="transmembrane region" description="Helical" evidence="9">
    <location>
        <begin position="183"/>
        <end position="205"/>
    </location>
</feature>
<reference evidence="11" key="1">
    <citation type="submission" date="2022-01" db="EMBL/GenBank/DDBJ databases">
        <authorList>
            <person name="Jo J.-H."/>
            <person name="Im W.-T."/>
        </authorList>
    </citation>
    <scope>NUCLEOTIDE SEQUENCE</scope>
    <source>
        <strain evidence="11">NA20</strain>
    </source>
</reference>
<evidence type="ECO:0000256" key="7">
    <source>
        <dbReference type="ARBA" id="ARBA00023136"/>
    </source>
</evidence>
<dbReference type="InterPro" id="IPR003010">
    <property type="entry name" value="C-N_Hydrolase"/>
</dbReference>
<evidence type="ECO:0000259" key="10">
    <source>
        <dbReference type="PROSITE" id="PS50263"/>
    </source>
</evidence>
<evidence type="ECO:0000313" key="12">
    <source>
        <dbReference type="Proteomes" id="UP001165367"/>
    </source>
</evidence>